<feature type="compositionally biased region" description="Low complexity" evidence="1">
    <location>
        <begin position="71"/>
        <end position="95"/>
    </location>
</feature>
<feature type="region of interest" description="Disordered" evidence="1">
    <location>
        <begin position="281"/>
        <end position="330"/>
    </location>
</feature>
<dbReference type="GO" id="GO:0005737">
    <property type="term" value="C:cytoplasm"/>
    <property type="evidence" value="ECO:0007669"/>
    <property type="project" value="TreeGrafter"/>
</dbReference>
<proteinExistence type="predicted"/>
<feature type="region of interest" description="Disordered" evidence="1">
    <location>
        <begin position="1"/>
        <end position="188"/>
    </location>
</feature>
<feature type="compositionally biased region" description="Pro residues" evidence="1">
    <location>
        <begin position="156"/>
        <end position="169"/>
    </location>
</feature>
<protein>
    <submittedName>
        <fullName evidence="2">Uncharacterized protein</fullName>
    </submittedName>
</protein>
<feature type="compositionally biased region" description="Polar residues" evidence="1">
    <location>
        <begin position="204"/>
        <end position="225"/>
    </location>
</feature>
<dbReference type="AlphaFoldDB" id="A0A8H7F090"/>
<feature type="compositionally biased region" description="Low complexity" evidence="1">
    <location>
        <begin position="16"/>
        <end position="25"/>
    </location>
</feature>
<evidence type="ECO:0000313" key="2">
    <source>
        <dbReference type="EMBL" id="KAF7770848.1"/>
    </source>
</evidence>
<accession>A0A8H7F090</accession>
<dbReference type="PANTHER" id="PTHR28031:SF1">
    <property type="entry name" value="PROLINE-RICH PROTEIN HUA1"/>
    <property type="match status" value="1"/>
</dbReference>
<name>A0A8H7F090_AGABI</name>
<feature type="region of interest" description="Disordered" evidence="1">
    <location>
        <begin position="204"/>
        <end position="231"/>
    </location>
</feature>
<feature type="compositionally biased region" description="Polar residues" evidence="1">
    <location>
        <begin position="125"/>
        <end position="144"/>
    </location>
</feature>
<evidence type="ECO:0000256" key="1">
    <source>
        <dbReference type="SAM" id="MobiDB-lite"/>
    </source>
</evidence>
<sequence>MSKNTTPGFQPLEIQSGSSPTSSPDSSPPYTPTMSHATGNPPRVFDPLDEPPPYTARADEFQGETTIEFGPSRPFQQAQQPQSQQFQQPRPRAAQLTPQPTGNSGRRRGLLQQLSDSIDEIATQIERNTTGTRSRQRSAPNTSQPRHLPPLRAASPLPPSSHNAPPPLPARRQSSLSDPGDSEPSDFARDFYAAGAGDASLLQQAGTQNSENQSQRPMDGPTTSPVPGRPLLHQGQLLVYPKGHHCDKCYNTGYKHYDPLRPCTKCWLKYGKPFSGPLAYSYSSSSSSSNTQNINLQKPLPRHVSGPTRRLTPALPPRPGQTSAPMGGYNNRGSSTTLVSGYGGPPPGAAVYAPGDARIGGNLCWSCNGKGSDIQSLFVLELKILGLGLCWFFILLRLA</sequence>
<evidence type="ECO:0000313" key="3">
    <source>
        <dbReference type="Proteomes" id="UP000629468"/>
    </source>
</evidence>
<dbReference type="InterPro" id="IPR038910">
    <property type="entry name" value="Hua1-like"/>
</dbReference>
<dbReference type="EMBL" id="JABXXO010000009">
    <property type="protein sequence ID" value="KAF7770848.1"/>
    <property type="molecule type" value="Genomic_DNA"/>
</dbReference>
<organism evidence="2 3">
    <name type="scientific">Agaricus bisporus var. burnettii</name>
    <dbReference type="NCBI Taxonomy" id="192524"/>
    <lineage>
        <taxon>Eukaryota</taxon>
        <taxon>Fungi</taxon>
        <taxon>Dikarya</taxon>
        <taxon>Basidiomycota</taxon>
        <taxon>Agaricomycotina</taxon>
        <taxon>Agaricomycetes</taxon>
        <taxon>Agaricomycetidae</taxon>
        <taxon>Agaricales</taxon>
        <taxon>Agaricineae</taxon>
        <taxon>Agaricaceae</taxon>
        <taxon>Agaricus</taxon>
    </lineage>
</organism>
<reference evidence="2 3" key="1">
    <citation type="journal article" name="Sci. Rep.">
        <title>Telomere-to-telomere assembled and centromere annotated genomes of the two main subspecies of the button mushroom Agaricus bisporus reveal especially polymorphic chromosome ends.</title>
        <authorList>
            <person name="Sonnenberg A.S.M."/>
            <person name="Sedaghat-Telgerd N."/>
            <person name="Lavrijssen B."/>
            <person name="Ohm R.A."/>
            <person name="Hendrickx P.M."/>
            <person name="Scholtmeijer K."/>
            <person name="Baars J.J.P."/>
            <person name="van Peer A."/>
        </authorList>
    </citation>
    <scope>NUCLEOTIDE SEQUENCE [LARGE SCALE GENOMIC DNA]</scope>
    <source>
        <strain evidence="2 3">H119_p4</strain>
    </source>
</reference>
<dbReference type="Proteomes" id="UP000629468">
    <property type="component" value="Unassembled WGS sequence"/>
</dbReference>
<gene>
    <name evidence="2" type="ORF">Agabi119p4_6822</name>
</gene>
<comment type="caution">
    <text evidence="2">The sequence shown here is derived from an EMBL/GenBank/DDBJ whole genome shotgun (WGS) entry which is preliminary data.</text>
</comment>
<dbReference type="PANTHER" id="PTHR28031">
    <property type="entry name" value="PROLINE-RICH PROTEIN HUA1"/>
    <property type="match status" value="1"/>
</dbReference>